<proteinExistence type="predicted"/>
<dbReference type="STRING" id="1220554.GCA_001552135_00020"/>
<feature type="transmembrane region" description="Helical" evidence="2">
    <location>
        <begin position="223"/>
        <end position="243"/>
    </location>
</feature>
<protein>
    <submittedName>
        <fullName evidence="4">DUF1206 domain-containing protein</fullName>
    </submittedName>
</protein>
<evidence type="ECO:0000313" key="4">
    <source>
        <dbReference type="EMBL" id="TYB43235.1"/>
    </source>
</evidence>
<dbReference type="Proteomes" id="UP000323380">
    <property type="component" value="Unassembled WGS sequence"/>
</dbReference>
<evidence type="ECO:0000256" key="2">
    <source>
        <dbReference type="SAM" id="Phobius"/>
    </source>
</evidence>
<feature type="transmembrane region" description="Helical" evidence="2">
    <location>
        <begin position="50"/>
        <end position="71"/>
    </location>
</feature>
<evidence type="ECO:0000256" key="1">
    <source>
        <dbReference type="SAM" id="MobiDB-lite"/>
    </source>
</evidence>
<keyword evidence="2" id="KW-1133">Transmembrane helix</keyword>
<dbReference type="Pfam" id="PF06724">
    <property type="entry name" value="DUF1206"/>
    <property type="match status" value="3"/>
</dbReference>
<sequence length="294" mass="30675">MSRVGLGARAFLYLLIGWLALQIAFGDGGREADKKGALEEVAGKPGGPVVLWLIVAGFAALALWQFAEALYGRPVPDGDKPTKRAASAFRGVVYTAGFATGVAFLLGHHGSSSDQQSKTATARLMAEPGGRWAVLAAAAAFVAWGVAVIVGAARRSFLDELETGRMGPAVRRIVQPLAIVGNTARGLVTAAVGAFLAHAAVTFQPDKAQGLDGALREFAGTPAGPWGLAAVALGVVTFGLYSLCETRYRKVDPTRPAAGVRAGTGPAPSTPGRWLRRLSPSPPTRWRRAGRARR</sequence>
<keyword evidence="5" id="KW-1185">Reference proteome</keyword>
<keyword evidence="2" id="KW-0472">Membrane</keyword>
<accession>A0A5D0NG55</accession>
<comment type="caution">
    <text evidence="4">The sequence shown here is derived from an EMBL/GenBank/DDBJ whole genome shotgun (WGS) entry which is preliminary data.</text>
</comment>
<feature type="transmembrane region" description="Helical" evidence="2">
    <location>
        <begin position="130"/>
        <end position="153"/>
    </location>
</feature>
<feature type="region of interest" description="Disordered" evidence="1">
    <location>
        <begin position="255"/>
        <end position="294"/>
    </location>
</feature>
<name>A0A5D0NG55_9ACTN</name>
<keyword evidence="2" id="KW-0812">Transmembrane</keyword>
<feature type="transmembrane region" description="Helical" evidence="2">
    <location>
        <begin position="174"/>
        <end position="203"/>
    </location>
</feature>
<gene>
    <name evidence="4" type="ORF">FXF69_25685</name>
</gene>
<feature type="domain" description="DUF1206" evidence="3">
    <location>
        <begin position="4"/>
        <end position="72"/>
    </location>
</feature>
<feature type="compositionally biased region" description="Basic residues" evidence="1">
    <location>
        <begin position="285"/>
        <end position="294"/>
    </location>
</feature>
<evidence type="ECO:0000259" key="3">
    <source>
        <dbReference type="Pfam" id="PF06724"/>
    </source>
</evidence>
<organism evidence="4 5">
    <name type="scientific">Actinomadura chibensis</name>
    <dbReference type="NCBI Taxonomy" id="392828"/>
    <lineage>
        <taxon>Bacteria</taxon>
        <taxon>Bacillati</taxon>
        <taxon>Actinomycetota</taxon>
        <taxon>Actinomycetes</taxon>
        <taxon>Streptosporangiales</taxon>
        <taxon>Thermomonosporaceae</taxon>
        <taxon>Actinomadura</taxon>
    </lineage>
</organism>
<dbReference type="AlphaFoldDB" id="A0A5D0NG55"/>
<feature type="transmembrane region" description="Helical" evidence="2">
    <location>
        <begin position="92"/>
        <end position="110"/>
    </location>
</feature>
<feature type="domain" description="DUF1206" evidence="3">
    <location>
        <begin position="87"/>
        <end position="154"/>
    </location>
</feature>
<dbReference type="InterPro" id="IPR009597">
    <property type="entry name" value="DUF1206"/>
</dbReference>
<feature type="domain" description="DUF1206" evidence="3">
    <location>
        <begin position="180"/>
        <end position="249"/>
    </location>
</feature>
<reference evidence="4 5" key="1">
    <citation type="submission" date="2019-08" db="EMBL/GenBank/DDBJ databases">
        <title>Actinomadura sp. nov. CYP1-5 isolated from mountain soil.</title>
        <authorList>
            <person name="Songsumanus A."/>
            <person name="Kuncharoen N."/>
            <person name="Kudo T."/>
            <person name="Yuki M."/>
            <person name="Igarashi Y."/>
            <person name="Tanasupawat S."/>
        </authorList>
    </citation>
    <scope>NUCLEOTIDE SEQUENCE [LARGE SCALE GENOMIC DNA]</scope>
    <source>
        <strain evidence="4 5">JCM 14158</strain>
    </source>
</reference>
<evidence type="ECO:0000313" key="5">
    <source>
        <dbReference type="Proteomes" id="UP000323380"/>
    </source>
</evidence>
<dbReference type="EMBL" id="VSFG01000006">
    <property type="protein sequence ID" value="TYB43235.1"/>
    <property type="molecule type" value="Genomic_DNA"/>
</dbReference>
<dbReference type="RefSeq" id="WP_067883768.1">
    <property type="nucleotide sequence ID" value="NZ_VSFG01000006.1"/>
</dbReference>